<feature type="region of interest" description="Disordered" evidence="1">
    <location>
        <begin position="63"/>
        <end position="93"/>
    </location>
</feature>
<evidence type="ECO:0000313" key="2">
    <source>
        <dbReference type="EMBL" id="GEY19311.1"/>
    </source>
</evidence>
<gene>
    <name evidence="2" type="ORF">Tci_391285</name>
</gene>
<sequence>MLKQPSLSVHNTIDREEVAQHDFPSESFLLEVVRKFIPKHYEKILPYMAKRTHNEKLRDVRSRLSYSESTEKETKNISQHHDPCGSKKKKKRRGCRFVVGVSEEDDGSGVRGSGVEQEVGKRGICVWRENRLVNS</sequence>
<reference evidence="2" key="1">
    <citation type="journal article" date="2019" name="Sci. Rep.">
        <title>Draft genome of Tanacetum cinerariifolium, the natural source of mosquito coil.</title>
        <authorList>
            <person name="Yamashiro T."/>
            <person name="Shiraishi A."/>
            <person name="Satake H."/>
            <person name="Nakayama K."/>
        </authorList>
    </citation>
    <scope>NUCLEOTIDE SEQUENCE</scope>
</reference>
<dbReference type="AlphaFoldDB" id="A0A699HHG2"/>
<dbReference type="EMBL" id="BKCJ010158856">
    <property type="protein sequence ID" value="GEY19311.1"/>
    <property type="molecule type" value="Genomic_DNA"/>
</dbReference>
<feature type="non-terminal residue" evidence="2">
    <location>
        <position position="135"/>
    </location>
</feature>
<feature type="compositionally biased region" description="Basic and acidic residues" evidence="1">
    <location>
        <begin position="69"/>
        <end position="85"/>
    </location>
</feature>
<accession>A0A699HHG2</accession>
<comment type="caution">
    <text evidence="2">The sequence shown here is derived from an EMBL/GenBank/DDBJ whole genome shotgun (WGS) entry which is preliminary data.</text>
</comment>
<name>A0A699HHG2_TANCI</name>
<organism evidence="2">
    <name type="scientific">Tanacetum cinerariifolium</name>
    <name type="common">Dalmatian daisy</name>
    <name type="synonym">Chrysanthemum cinerariifolium</name>
    <dbReference type="NCBI Taxonomy" id="118510"/>
    <lineage>
        <taxon>Eukaryota</taxon>
        <taxon>Viridiplantae</taxon>
        <taxon>Streptophyta</taxon>
        <taxon>Embryophyta</taxon>
        <taxon>Tracheophyta</taxon>
        <taxon>Spermatophyta</taxon>
        <taxon>Magnoliopsida</taxon>
        <taxon>eudicotyledons</taxon>
        <taxon>Gunneridae</taxon>
        <taxon>Pentapetalae</taxon>
        <taxon>asterids</taxon>
        <taxon>campanulids</taxon>
        <taxon>Asterales</taxon>
        <taxon>Asteraceae</taxon>
        <taxon>Asteroideae</taxon>
        <taxon>Anthemideae</taxon>
        <taxon>Anthemidinae</taxon>
        <taxon>Tanacetum</taxon>
    </lineage>
</organism>
<protein>
    <submittedName>
        <fullName evidence="2">Uncharacterized protein</fullName>
    </submittedName>
</protein>
<evidence type="ECO:0000256" key="1">
    <source>
        <dbReference type="SAM" id="MobiDB-lite"/>
    </source>
</evidence>
<proteinExistence type="predicted"/>